<dbReference type="InterPro" id="IPR029058">
    <property type="entry name" value="AB_hydrolase_fold"/>
</dbReference>
<dbReference type="PANTHER" id="PTHR12277">
    <property type="entry name" value="ALPHA/BETA HYDROLASE DOMAIN-CONTAINING PROTEIN"/>
    <property type="match status" value="1"/>
</dbReference>
<evidence type="ECO:0000313" key="3">
    <source>
        <dbReference type="Proteomes" id="UP001303946"/>
    </source>
</evidence>
<evidence type="ECO:0000259" key="1">
    <source>
        <dbReference type="Pfam" id="PF12146"/>
    </source>
</evidence>
<dbReference type="EMBL" id="CP136336">
    <property type="protein sequence ID" value="WOB09563.1"/>
    <property type="molecule type" value="Genomic_DNA"/>
</dbReference>
<evidence type="ECO:0000313" key="2">
    <source>
        <dbReference type="EMBL" id="WOB09563.1"/>
    </source>
</evidence>
<name>A0ABZ0CXC4_9BURK</name>
<dbReference type="GO" id="GO:0016787">
    <property type="term" value="F:hydrolase activity"/>
    <property type="evidence" value="ECO:0007669"/>
    <property type="project" value="UniProtKB-KW"/>
</dbReference>
<dbReference type="Proteomes" id="UP001303946">
    <property type="component" value="Chromosome"/>
</dbReference>
<feature type="domain" description="Serine aminopeptidase S33" evidence="1">
    <location>
        <begin position="73"/>
        <end position="182"/>
    </location>
</feature>
<sequence>MTLSLLMLTSGCAWWDAKERELVYRPAPGRPADFAGLKPGDSMYTLKVRGEQPGKPETLALWWMPAADPQAPTLLYLHGTFRSLYKNHPKMEALRDAGVSVLAVDYRGWGDSEPIIPSEESILADADVAWAELMQRQPDPKKRIIFGHSMGGGVAIDLASRKHYHADYGALIVESSFTSLPDVAASVGAYGVVASWITRQRFYSDQKIAKVDAPILMMHGDRDKTVPVELGRKLRDAARPGSVRWVEISGGSHSQLHREAPGIYREAVRSILHQLPQ</sequence>
<reference evidence="2 3" key="1">
    <citation type="submission" date="2023-10" db="EMBL/GenBank/DDBJ databases">
        <title>Bacteria for the degradation of biodegradable plastic PBAT(Polybutylene adipate terephthalate).</title>
        <authorList>
            <person name="Weon H.-Y."/>
            <person name="Yeon J."/>
        </authorList>
    </citation>
    <scope>NUCLEOTIDE SEQUENCE [LARGE SCALE GENOMIC DNA]</scope>
    <source>
        <strain evidence="2 3">SBD 7-3</strain>
    </source>
</reference>
<organism evidence="2 3">
    <name type="scientific">Piscinibacter gummiphilus</name>
    <dbReference type="NCBI Taxonomy" id="946333"/>
    <lineage>
        <taxon>Bacteria</taxon>
        <taxon>Pseudomonadati</taxon>
        <taxon>Pseudomonadota</taxon>
        <taxon>Betaproteobacteria</taxon>
        <taxon>Burkholderiales</taxon>
        <taxon>Sphaerotilaceae</taxon>
        <taxon>Piscinibacter</taxon>
    </lineage>
</organism>
<gene>
    <name evidence="2" type="ORF">RXV79_05745</name>
</gene>
<dbReference type="Pfam" id="PF12146">
    <property type="entry name" value="Hydrolase_4"/>
    <property type="match status" value="1"/>
</dbReference>
<dbReference type="PANTHER" id="PTHR12277:SF81">
    <property type="entry name" value="PROTEIN ABHD13"/>
    <property type="match status" value="1"/>
</dbReference>
<keyword evidence="2" id="KW-0378">Hydrolase</keyword>
<dbReference type="SUPFAM" id="SSF53474">
    <property type="entry name" value="alpha/beta-Hydrolases"/>
    <property type="match status" value="1"/>
</dbReference>
<proteinExistence type="predicted"/>
<dbReference type="RefSeq" id="WP_316702511.1">
    <property type="nucleotide sequence ID" value="NZ_CP136336.1"/>
</dbReference>
<dbReference type="InterPro" id="IPR022742">
    <property type="entry name" value="Hydrolase_4"/>
</dbReference>
<keyword evidence="3" id="KW-1185">Reference proteome</keyword>
<accession>A0ABZ0CXC4</accession>
<dbReference type="Gene3D" id="3.40.50.1820">
    <property type="entry name" value="alpha/beta hydrolase"/>
    <property type="match status" value="1"/>
</dbReference>
<protein>
    <submittedName>
        <fullName evidence="2">Alpha/beta fold hydrolase</fullName>
    </submittedName>
</protein>